<evidence type="ECO:0000256" key="1">
    <source>
        <dbReference type="ARBA" id="ARBA00004245"/>
    </source>
</evidence>
<keyword evidence="6" id="KW-0206">Cytoskeleton</keyword>
<dbReference type="SUPFAM" id="SSF48452">
    <property type="entry name" value="TPR-like"/>
    <property type="match status" value="1"/>
</dbReference>
<evidence type="ECO:0000256" key="2">
    <source>
        <dbReference type="ARBA" id="ARBA00011375"/>
    </source>
</evidence>
<dbReference type="GO" id="GO:0005856">
    <property type="term" value="C:cytoskeleton"/>
    <property type="evidence" value="ECO:0007669"/>
    <property type="project" value="UniProtKB-SubCell"/>
</dbReference>
<gene>
    <name evidence="9" type="ORF">ACJMK2_009367</name>
</gene>
<accession>A0ABD3VF48</accession>
<name>A0ABD3VF48_SINWO</name>
<evidence type="ECO:0000256" key="5">
    <source>
        <dbReference type="ARBA" id="ARBA00022803"/>
    </source>
</evidence>
<dbReference type="InterPro" id="IPR049039">
    <property type="entry name" value="RMD1-3_a_helical_rpt"/>
</dbReference>
<dbReference type="Proteomes" id="UP001634394">
    <property type="component" value="Unassembled WGS sequence"/>
</dbReference>
<dbReference type="PANTHER" id="PTHR16056:SF16">
    <property type="entry name" value="REGULATOR OF MICROTUBULE DYNAMICS PROTEIN 1"/>
    <property type="match status" value="1"/>
</dbReference>
<organism evidence="9 10">
    <name type="scientific">Sinanodonta woodiana</name>
    <name type="common">Chinese pond mussel</name>
    <name type="synonym">Anodonta woodiana</name>
    <dbReference type="NCBI Taxonomy" id="1069815"/>
    <lineage>
        <taxon>Eukaryota</taxon>
        <taxon>Metazoa</taxon>
        <taxon>Spiralia</taxon>
        <taxon>Lophotrochozoa</taxon>
        <taxon>Mollusca</taxon>
        <taxon>Bivalvia</taxon>
        <taxon>Autobranchia</taxon>
        <taxon>Heteroconchia</taxon>
        <taxon>Palaeoheterodonta</taxon>
        <taxon>Unionida</taxon>
        <taxon>Unionoidea</taxon>
        <taxon>Unionidae</taxon>
        <taxon>Unioninae</taxon>
        <taxon>Sinanodonta</taxon>
    </lineage>
</organism>
<evidence type="ECO:0000313" key="9">
    <source>
        <dbReference type="EMBL" id="KAL3859135.1"/>
    </source>
</evidence>
<dbReference type="EMBL" id="JBJQND010000012">
    <property type="protein sequence ID" value="KAL3859135.1"/>
    <property type="molecule type" value="Genomic_DNA"/>
</dbReference>
<reference evidence="9 10" key="1">
    <citation type="submission" date="2024-11" db="EMBL/GenBank/DDBJ databases">
        <title>Chromosome-level genome assembly of the freshwater bivalve Anodonta woodiana.</title>
        <authorList>
            <person name="Chen X."/>
        </authorList>
    </citation>
    <scope>NUCLEOTIDE SEQUENCE [LARGE SCALE GENOMIC DNA]</scope>
    <source>
        <strain evidence="9">MN2024</strain>
        <tissue evidence="9">Gills</tissue>
    </source>
</reference>
<keyword evidence="10" id="KW-1185">Reference proteome</keyword>
<comment type="subcellular location">
    <subcellularLocation>
        <location evidence="1">Cytoplasm</location>
        <location evidence="1">Cytoskeleton</location>
    </subcellularLocation>
</comment>
<evidence type="ECO:0000313" key="10">
    <source>
        <dbReference type="Proteomes" id="UP001634394"/>
    </source>
</evidence>
<evidence type="ECO:0000256" key="4">
    <source>
        <dbReference type="ARBA" id="ARBA00022737"/>
    </source>
</evidence>
<comment type="subunit">
    <text evidence="2">Interacts with microtubules.</text>
</comment>
<evidence type="ECO:0000256" key="8">
    <source>
        <dbReference type="ARBA" id="ARBA00041958"/>
    </source>
</evidence>
<dbReference type="AlphaFoldDB" id="A0ABD3VF48"/>
<evidence type="ECO:0000256" key="7">
    <source>
        <dbReference type="ARBA" id="ARBA00039966"/>
    </source>
</evidence>
<keyword evidence="5" id="KW-0802">TPR repeat</keyword>
<comment type="caution">
    <text evidence="9">The sequence shown here is derived from an EMBL/GenBank/DDBJ whole genome shotgun (WGS) entry which is preliminary data.</text>
</comment>
<dbReference type="Pfam" id="PF21033">
    <property type="entry name" value="RMD1-3"/>
    <property type="match status" value="1"/>
</dbReference>
<sequence length="329" mass="38207">MAASSGYRAFFKFLSVSNDFLRVVQTLHVQQARKLKNVLKIKKVCSRCPGQVKKFPLIFSRYMTVFIPTLAALEAISLVSFKKEKQEQKVDDNATNIQVIILEADKLYAQDEVFKLYDFLFQYKDMANDEILWRLARATVDKGKHSEDPNVKKMCMYEAFEYIKQALALNSNNFACHKWYAILLDYTGEYEGTKQRIANSFLVRKHFVKAIKLNPKDATSLHSLGYWCFVFADMPWYQKKIASALFATPPTATYEEALDYFIKAEEVEPNFYSTNLLMLGKTFMRLKNYKNAKIYIMKAYKYPVKTPDDKKAHEEAMVLLKSLGVKFDD</sequence>
<dbReference type="InterPro" id="IPR011990">
    <property type="entry name" value="TPR-like_helical_dom_sf"/>
</dbReference>
<proteinExistence type="predicted"/>
<keyword evidence="4" id="KW-0677">Repeat</keyword>
<evidence type="ECO:0000256" key="6">
    <source>
        <dbReference type="ARBA" id="ARBA00023212"/>
    </source>
</evidence>
<dbReference type="Gene3D" id="1.25.40.10">
    <property type="entry name" value="Tetratricopeptide repeat domain"/>
    <property type="match status" value="1"/>
</dbReference>
<dbReference type="PANTHER" id="PTHR16056">
    <property type="entry name" value="REGULATOR OF MICROTUBULE DYNAMICS PROTEIN"/>
    <property type="match status" value="1"/>
</dbReference>
<evidence type="ECO:0000256" key="3">
    <source>
        <dbReference type="ARBA" id="ARBA00022490"/>
    </source>
</evidence>
<keyword evidence="3" id="KW-0963">Cytoplasm</keyword>
<protein>
    <recommendedName>
        <fullName evidence="7">Regulator of microtubule dynamics protein 1</fullName>
    </recommendedName>
    <alternativeName>
        <fullName evidence="8">Protein FAM82B</fullName>
    </alternativeName>
</protein>